<sequence>MDYRSTDQWNESLWSRAEKVYDDAFPEHGRKTLTIIRRMFDRGMCTLDTWSEQGEVAAMALTSYNLQDKMLVIDYLAVGQDWRGKGIGMLCIENIRKRISAAMPDCRGIVIEVEAERSKENEERIRFWKKAGFHLTEYVHSYIWVPEKYRAMFLSLDGDSTLADDGKKLFETITKYHEKAYRGRA</sequence>
<evidence type="ECO:0000259" key="1">
    <source>
        <dbReference type="PROSITE" id="PS51186"/>
    </source>
</evidence>
<dbReference type="PROSITE" id="PS51186">
    <property type="entry name" value="GNAT"/>
    <property type="match status" value="1"/>
</dbReference>
<dbReference type="EMBL" id="QRDY01000001">
    <property type="protein sequence ID" value="RED65746.1"/>
    <property type="molecule type" value="Genomic_DNA"/>
</dbReference>
<feature type="domain" description="N-acetyltransferase" evidence="1">
    <location>
        <begin position="1"/>
        <end position="155"/>
    </location>
</feature>
<dbReference type="InterPro" id="IPR016181">
    <property type="entry name" value="Acyl_CoA_acyltransferase"/>
</dbReference>
<proteinExistence type="predicted"/>
<dbReference type="RefSeq" id="WP_181907202.1">
    <property type="nucleotide sequence ID" value="NZ_QRDY01000001.1"/>
</dbReference>
<dbReference type="InterPro" id="IPR000182">
    <property type="entry name" value="GNAT_dom"/>
</dbReference>
<dbReference type="SUPFAM" id="SSF55729">
    <property type="entry name" value="Acyl-CoA N-acyltransferases (Nat)"/>
    <property type="match status" value="1"/>
</dbReference>
<dbReference type="CDD" id="cd04301">
    <property type="entry name" value="NAT_SF"/>
    <property type="match status" value="1"/>
</dbReference>
<comment type="caution">
    <text evidence="2">The sequence shown here is derived from an EMBL/GenBank/DDBJ whole genome shotgun (WGS) entry which is preliminary data.</text>
</comment>
<organism evidence="2 3">
    <name type="scientific">Cohnella lupini</name>
    <dbReference type="NCBI Taxonomy" id="1294267"/>
    <lineage>
        <taxon>Bacteria</taxon>
        <taxon>Bacillati</taxon>
        <taxon>Bacillota</taxon>
        <taxon>Bacilli</taxon>
        <taxon>Bacillales</taxon>
        <taxon>Paenibacillaceae</taxon>
        <taxon>Cohnella</taxon>
    </lineage>
</organism>
<evidence type="ECO:0000313" key="3">
    <source>
        <dbReference type="Proteomes" id="UP000256869"/>
    </source>
</evidence>
<gene>
    <name evidence="2" type="ORF">DFP95_101237</name>
</gene>
<evidence type="ECO:0000313" key="2">
    <source>
        <dbReference type="EMBL" id="RED65746.1"/>
    </source>
</evidence>
<dbReference type="Pfam" id="PF00583">
    <property type="entry name" value="Acetyltransf_1"/>
    <property type="match status" value="1"/>
</dbReference>
<dbReference type="AlphaFoldDB" id="A0A3D9IXB0"/>
<dbReference type="Gene3D" id="3.40.630.30">
    <property type="match status" value="1"/>
</dbReference>
<protein>
    <submittedName>
        <fullName evidence="2">Acetyltransferase (GNAT) family protein</fullName>
    </submittedName>
</protein>
<name>A0A3D9IXB0_9BACL</name>
<keyword evidence="2" id="KW-0808">Transferase</keyword>
<dbReference type="GO" id="GO:0016747">
    <property type="term" value="F:acyltransferase activity, transferring groups other than amino-acyl groups"/>
    <property type="evidence" value="ECO:0007669"/>
    <property type="project" value="InterPro"/>
</dbReference>
<accession>A0A3D9IXB0</accession>
<reference evidence="2 3" key="1">
    <citation type="submission" date="2018-07" db="EMBL/GenBank/DDBJ databases">
        <title>Genomic Encyclopedia of Type Strains, Phase III (KMG-III): the genomes of soil and plant-associated and newly described type strains.</title>
        <authorList>
            <person name="Whitman W."/>
        </authorList>
    </citation>
    <scope>NUCLEOTIDE SEQUENCE [LARGE SCALE GENOMIC DNA]</scope>
    <source>
        <strain evidence="2 3">CECT 8236</strain>
    </source>
</reference>
<keyword evidence="3" id="KW-1185">Reference proteome</keyword>
<dbReference type="Proteomes" id="UP000256869">
    <property type="component" value="Unassembled WGS sequence"/>
</dbReference>